<keyword evidence="6" id="KW-1185">Reference proteome</keyword>
<dbReference type="AlphaFoldDB" id="A0A8J8NJL5"/>
<dbReference type="PRINTS" id="PR00449">
    <property type="entry name" value="RASTRNSFRMNG"/>
</dbReference>
<dbReference type="GO" id="GO:0003924">
    <property type="term" value="F:GTPase activity"/>
    <property type="evidence" value="ECO:0007669"/>
    <property type="project" value="InterPro"/>
</dbReference>
<dbReference type="PROSITE" id="PS51417">
    <property type="entry name" value="ARF"/>
    <property type="match status" value="1"/>
</dbReference>
<evidence type="ECO:0000313" key="5">
    <source>
        <dbReference type="EMBL" id="TNV75789.1"/>
    </source>
</evidence>
<dbReference type="InterPro" id="IPR024156">
    <property type="entry name" value="Small_GTPase_ARF"/>
</dbReference>
<dbReference type="GO" id="GO:0043001">
    <property type="term" value="P:Golgi to plasma membrane protein transport"/>
    <property type="evidence" value="ECO:0007669"/>
    <property type="project" value="TreeGrafter"/>
</dbReference>
<dbReference type="GO" id="GO:0046872">
    <property type="term" value="F:metal ion binding"/>
    <property type="evidence" value="ECO:0007669"/>
    <property type="project" value="UniProtKB-KW"/>
</dbReference>
<dbReference type="PANTHER" id="PTHR45909:SF1">
    <property type="entry name" value="ADP-RIBOSYLATION FACTOR-RELATED PROTEIN 1"/>
    <property type="match status" value="1"/>
</dbReference>
<feature type="binding site" evidence="3">
    <location>
        <begin position="144"/>
        <end position="147"/>
    </location>
    <ligand>
        <name>GTP</name>
        <dbReference type="ChEBI" id="CHEBI:37565"/>
    </ligand>
</feature>
<dbReference type="SMART" id="SM00178">
    <property type="entry name" value="SAR"/>
    <property type="match status" value="1"/>
</dbReference>
<dbReference type="Proteomes" id="UP000785679">
    <property type="component" value="Unassembled WGS sequence"/>
</dbReference>
<feature type="binding site" evidence="3">
    <location>
        <position position="76"/>
    </location>
    <ligand>
        <name>GTP</name>
        <dbReference type="ChEBI" id="CHEBI:37565"/>
    </ligand>
</feature>
<feature type="binding site" evidence="3">
    <location>
        <begin position="24"/>
        <end position="31"/>
    </location>
    <ligand>
        <name>GTP</name>
        <dbReference type="ChEBI" id="CHEBI:37565"/>
    </ligand>
</feature>
<dbReference type="Pfam" id="PF00025">
    <property type="entry name" value="Arf"/>
    <property type="match status" value="1"/>
</dbReference>
<dbReference type="GO" id="GO:0034067">
    <property type="term" value="P:protein localization to Golgi apparatus"/>
    <property type="evidence" value="ECO:0007669"/>
    <property type="project" value="TreeGrafter"/>
</dbReference>
<keyword evidence="2 3" id="KW-0342">GTP-binding</keyword>
<accession>A0A8J8NJL5</accession>
<keyword evidence="4" id="KW-0460">Magnesium</keyword>
<dbReference type="InterPro" id="IPR005225">
    <property type="entry name" value="Small_GTP-bd"/>
</dbReference>
<dbReference type="Gene3D" id="3.40.50.300">
    <property type="entry name" value="P-loop containing nucleotide triphosphate hydrolases"/>
    <property type="match status" value="1"/>
</dbReference>
<dbReference type="GO" id="GO:0005525">
    <property type="term" value="F:GTP binding"/>
    <property type="evidence" value="ECO:0007669"/>
    <property type="project" value="UniProtKB-KW"/>
</dbReference>
<comment type="caution">
    <text evidence="5">The sequence shown here is derived from an EMBL/GenBank/DDBJ whole genome shotgun (WGS) entry which is preliminary data.</text>
</comment>
<dbReference type="GO" id="GO:0006886">
    <property type="term" value="P:intracellular protein transport"/>
    <property type="evidence" value="ECO:0007669"/>
    <property type="project" value="TreeGrafter"/>
</dbReference>
<dbReference type="PANTHER" id="PTHR45909">
    <property type="entry name" value="ADP-RIBOSYLATION FACTOR-RELATED PROTEIN 1"/>
    <property type="match status" value="1"/>
</dbReference>
<feature type="binding site" evidence="4">
    <location>
        <position position="31"/>
    </location>
    <ligand>
        <name>Mg(2+)</name>
        <dbReference type="ChEBI" id="CHEBI:18420"/>
    </ligand>
</feature>
<name>A0A8J8NJL5_HALGN</name>
<keyword evidence="1 3" id="KW-0547">Nucleotide-binding</keyword>
<gene>
    <name evidence="5" type="ORF">FGO68_gene12021</name>
</gene>
<protein>
    <submittedName>
        <fullName evidence="5">Uncharacterized protein</fullName>
    </submittedName>
</protein>
<dbReference type="NCBIfam" id="TIGR00231">
    <property type="entry name" value="small_GTP"/>
    <property type="match status" value="1"/>
</dbReference>
<dbReference type="EMBL" id="RRYP01014822">
    <property type="protein sequence ID" value="TNV75789.1"/>
    <property type="molecule type" value="Genomic_DNA"/>
</dbReference>
<feature type="binding site" evidence="4">
    <location>
        <position position="54"/>
    </location>
    <ligand>
        <name>Mg(2+)</name>
        <dbReference type="ChEBI" id="CHEBI:18420"/>
    </ligand>
</feature>
<keyword evidence="4" id="KW-0479">Metal-binding</keyword>
<evidence type="ECO:0000256" key="3">
    <source>
        <dbReference type="PIRSR" id="PIRSR606689-1"/>
    </source>
</evidence>
<evidence type="ECO:0000256" key="1">
    <source>
        <dbReference type="ARBA" id="ARBA00022741"/>
    </source>
</evidence>
<organism evidence="5 6">
    <name type="scientific">Halteria grandinella</name>
    <dbReference type="NCBI Taxonomy" id="5974"/>
    <lineage>
        <taxon>Eukaryota</taxon>
        <taxon>Sar</taxon>
        <taxon>Alveolata</taxon>
        <taxon>Ciliophora</taxon>
        <taxon>Intramacronucleata</taxon>
        <taxon>Spirotrichea</taxon>
        <taxon>Stichotrichia</taxon>
        <taxon>Sporadotrichida</taxon>
        <taxon>Halteriidae</taxon>
        <taxon>Halteria</taxon>
    </lineage>
</organism>
<dbReference type="SMART" id="SM00177">
    <property type="entry name" value="ARF"/>
    <property type="match status" value="1"/>
</dbReference>
<dbReference type="InterPro" id="IPR006689">
    <property type="entry name" value="Small_GTPase_ARF/SAR"/>
</dbReference>
<dbReference type="InterPro" id="IPR027417">
    <property type="entry name" value="P-loop_NTPase"/>
</dbReference>
<evidence type="ECO:0000256" key="4">
    <source>
        <dbReference type="PIRSR" id="PIRSR606689-2"/>
    </source>
</evidence>
<evidence type="ECO:0000256" key="2">
    <source>
        <dbReference type="ARBA" id="ARBA00023134"/>
    </source>
</evidence>
<proteinExistence type="predicted"/>
<reference evidence="5" key="1">
    <citation type="submission" date="2019-06" db="EMBL/GenBank/DDBJ databases">
        <authorList>
            <person name="Zheng W."/>
        </authorList>
    </citation>
    <scope>NUCLEOTIDE SEQUENCE</scope>
    <source>
        <strain evidence="5">QDHG01</strain>
    </source>
</reference>
<dbReference type="OrthoDB" id="414781at2759"/>
<dbReference type="GO" id="GO:0005794">
    <property type="term" value="C:Golgi apparatus"/>
    <property type="evidence" value="ECO:0007669"/>
    <property type="project" value="TreeGrafter"/>
</dbReference>
<sequence>MYSLLSGLYDYLTQKPSYKILICGLDNSGKTTLLEQVKKMHGQKYMDFKKITSTIGLNICKLEKSNGEFTLWDVGGQVVLRKLWEKYFNEAHGLIFVIDGADEMRLPEVKETLHHVFTTQPSHDLESVNTTTAFDQLPVLFLLNKQDSKAFKGVDFVTERTNLGHLLTSAQRRNSESMVMAVSAIDTQGIEGALAWIMAAVSESSK</sequence>
<dbReference type="SUPFAM" id="SSF52540">
    <property type="entry name" value="P-loop containing nucleoside triphosphate hydrolases"/>
    <property type="match status" value="1"/>
</dbReference>
<evidence type="ECO:0000313" key="6">
    <source>
        <dbReference type="Proteomes" id="UP000785679"/>
    </source>
</evidence>